<feature type="transmembrane region" description="Helical" evidence="6">
    <location>
        <begin position="200"/>
        <end position="224"/>
    </location>
</feature>
<protein>
    <submittedName>
        <fullName evidence="9">Natural killer cell receptor 2B4</fullName>
    </submittedName>
</protein>
<evidence type="ECO:0000256" key="6">
    <source>
        <dbReference type="SAM" id="Phobius"/>
    </source>
</evidence>
<comment type="subcellular location">
    <subcellularLocation>
        <location evidence="1">Membrane</location>
    </subcellularLocation>
</comment>
<organism evidence="8 9">
    <name type="scientific">Galeopterus variegatus</name>
    <name type="common">Malayan flying lemur</name>
    <name type="synonym">Cynocephalus variegatus</name>
    <dbReference type="NCBI Taxonomy" id="482537"/>
    <lineage>
        <taxon>Eukaryota</taxon>
        <taxon>Metazoa</taxon>
        <taxon>Chordata</taxon>
        <taxon>Craniata</taxon>
        <taxon>Vertebrata</taxon>
        <taxon>Euteleostomi</taxon>
        <taxon>Mammalia</taxon>
        <taxon>Eutheria</taxon>
        <taxon>Euarchontoglires</taxon>
        <taxon>Dermoptera</taxon>
        <taxon>Cynocephalidae</taxon>
        <taxon>Galeopterus</taxon>
    </lineage>
</organism>
<evidence type="ECO:0000256" key="5">
    <source>
        <dbReference type="SAM" id="MobiDB-lite"/>
    </source>
</evidence>
<dbReference type="SUPFAM" id="SSF48726">
    <property type="entry name" value="Immunoglobulin"/>
    <property type="match status" value="2"/>
</dbReference>
<dbReference type="Pfam" id="PF11465">
    <property type="entry name" value="Receptor_2B4"/>
    <property type="match status" value="1"/>
</dbReference>
<keyword evidence="6" id="KW-0812">Transmembrane</keyword>
<dbReference type="GeneID" id="103606603"/>
<dbReference type="InterPro" id="IPR007110">
    <property type="entry name" value="Ig-like_dom"/>
</dbReference>
<dbReference type="PANTHER" id="PTHR12080">
    <property type="entry name" value="SIGNALING LYMPHOCYTIC ACTIVATION MOLECULE"/>
    <property type="match status" value="1"/>
</dbReference>
<accession>A0ABM0S956</accession>
<evidence type="ECO:0000256" key="1">
    <source>
        <dbReference type="ARBA" id="ARBA00004370"/>
    </source>
</evidence>
<evidence type="ECO:0000256" key="3">
    <source>
        <dbReference type="ARBA" id="ARBA00023136"/>
    </source>
</evidence>
<evidence type="ECO:0000313" key="8">
    <source>
        <dbReference type="Proteomes" id="UP000694923"/>
    </source>
</evidence>
<dbReference type="PANTHER" id="PTHR12080:SF56">
    <property type="entry name" value="NATURAL KILLER CELL RECEPTOR 2B4"/>
    <property type="match status" value="1"/>
</dbReference>
<keyword evidence="8" id="KW-1185">Reference proteome</keyword>
<dbReference type="InterPro" id="IPR013783">
    <property type="entry name" value="Ig-like_fold"/>
</dbReference>
<evidence type="ECO:0000313" key="9">
    <source>
        <dbReference type="RefSeq" id="XP_008589397.1"/>
    </source>
</evidence>
<dbReference type="InterPro" id="IPR024303">
    <property type="entry name" value="NK_rcpt_2B4_Ig_dom"/>
</dbReference>
<keyword evidence="4" id="KW-0325">Glycoprotein</keyword>
<feature type="domain" description="Ig-like" evidence="7">
    <location>
        <begin position="110"/>
        <end position="188"/>
    </location>
</feature>
<dbReference type="PROSITE" id="PS50835">
    <property type="entry name" value="IG_LIKE"/>
    <property type="match status" value="1"/>
</dbReference>
<dbReference type="Proteomes" id="UP000694923">
    <property type="component" value="Unplaced"/>
</dbReference>
<name>A0ABM0S956_GALVR</name>
<dbReference type="Gene3D" id="2.60.40.10">
    <property type="entry name" value="Immunoglobulins"/>
    <property type="match status" value="2"/>
</dbReference>
<evidence type="ECO:0000256" key="4">
    <source>
        <dbReference type="ARBA" id="ARBA00023180"/>
    </source>
</evidence>
<keyword evidence="3 6" id="KW-0472">Membrane</keyword>
<keyword evidence="9" id="KW-0675">Receptor</keyword>
<reference evidence="9" key="1">
    <citation type="submission" date="2025-08" db="UniProtKB">
        <authorList>
            <consortium name="RefSeq"/>
        </authorList>
    </citation>
    <scope>IDENTIFICATION</scope>
</reference>
<evidence type="ECO:0000256" key="2">
    <source>
        <dbReference type="ARBA" id="ARBA00022729"/>
    </source>
</evidence>
<keyword evidence="6" id="KW-1133">Transmembrane helix</keyword>
<dbReference type="InterPro" id="IPR036179">
    <property type="entry name" value="Ig-like_dom_sf"/>
</dbReference>
<gene>
    <name evidence="9" type="primary">CD244</name>
</gene>
<dbReference type="RefSeq" id="XP_008589397.1">
    <property type="nucleotide sequence ID" value="XM_008591175.1"/>
</dbReference>
<feature type="region of interest" description="Disordered" evidence="5">
    <location>
        <begin position="296"/>
        <end position="341"/>
    </location>
</feature>
<keyword evidence="2" id="KW-0732">Signal</keyword>
<dbReference type="InterPro" id="IPR015631">
    <property type="entry name" value="CD2/SLAM_rcpt"/>
</dbReference>
<sequence length="341" mass="39201">MVGLSGEPLWLRPHNTQTKAHSVQWKVRLFSHSEYRVIWTWKNGSHLDNESSTLDSFDNKFNFTIKDLALCIKAAQQQDSGLYCLEVTDISGKVCRTQFQVLIFDPVEKPHLQVQVKVLDTGKCQVALNCSVSKDGNVSYAWYRGSELIQTAGNLTSWEEQIDVDGLHIYTCNVSNPVSWKNDTHNLTQSCLRAYQEFRFWPFLVTFMILITLFLGTLTCFCVWKRKKQQSQASPREFLTIYEDVKDLQTQRNQQQEQNSPGEGSTIYSMIQSQSSASTSRETAMTLYSYIQPSRKSIHKKKNPSPAFKSTVYEEVGKRQPKAQNPARLSRKELESFYVHP</sequence>
<proteinExistence type="predicted"/>
<evidence type="ECO:0000259" key="7">
    <source>
        <dbReference type="PROSITE" id="PS50835"/>
    </source>
</evidence>
<dbReference type="Pfam" id="PF13895">
    <property type="entry name" value="Ig_2"/>
    <property type="match status" value="1"/>
</dbReference>